<organism evidence="3 4">
    <name type="scientific">Actinoplanes sandaracinus</name>
    <dbReference type="NCBI Taxonomy" id="3045177"/>
    <lineage>
        <taxon>Bacteria</taxon>
        <taxon>Bacillati</taxon>
        <taxon>Actinomycetota</taxon>
        <taxon>Actinomycetes</taxon>
        <taxon>Micromonosporales</taxon>
        <taxon>Micromonosporaceae</taxon>
        <taxon>Actinoplanes</taxon>
    </lineage>
</organism>
<name>A0ABT6X1U0_9ACTN</name>
<reference evidence="3 4" key="1">
    <citation type="submission" date="2023-05" db="EMBL/GenBank/DDBJ databases">
        <title>Actinoplanes sp. NEAU-A12 genome sequencing.</title>
        <authorList>
            <person name="Wang Z.-S."/>
        </authorList>
    </citation>
    <scope>NUCLEOTIDE SEQUENCE [LARGE SCALE GENOMIC DNA]</scope>
    <source>
        <strain evidence="3 4">NEAU-A12</strain>
    </source>
</reference>
<evidence type="ECO:0000259" key="1">
    <source>
        <dbReference type="Pfam" id="PF01548"/>
    </source>
</evidence>
<dbReference type="NCBIfam" id="NF033542">
    <property type="entry name" value="transpos_IS110"/>
    <property type="match status" value="1"/>
</dbReference>
<protein>
    <submittedName>
        <fullName evidence="3">IS110 family transposase</fullName>
    </submittedName>
</protein>
<keyword evidence="4" id="KW-1185">Reference proteome</keyword>
<accession>A0ABT6X1U0</accession>
<dbReference type="InterPro" id="IPR002525">
    <property type="entry name" value="Transp_IS110-like_N"/>
</dbReference>
<feature type="domain" description="Transposase IS110-like N-terminal" evidence="1">
    <location>
        <begin position="12"/>
        <end position="161"/>
    </location>
</feature>
<dbReference type="Proteomes" id="UP001241758">
    <property type="component" value="Unassembled WGS sequence"/>
</dbReference>
<dbReference type="EMBL" id="JASCTH010000064">
    <property type="protein sequence ID" value="MDI6105968.1"/>
    <property type="molecule type" value="Genomic_DNA"/>
</dbReference>
<comment type="caution">
    <text evidence="3">The sequence shown here is derived from an EMBL/GenBank/DDBJ whole genome shotgun (WGS) entry which is preliminary data.</text>
</comment>
<evidence type="ECO:0000313" key="4">
    <source>
        <dbReference type="Proteomes" id="UP001241758"/>
    </source>
</evidence>
<dbReference type="PANTHER" id="PTHR33055:SF16">
    <property type="entry name" value="TRANSPOSASE FOR INSERTION SEQUENCE ELEMENT IS1547"/>
    <property type="match status" value="1"/>
</dbReference>
<evidence type="ECO:0000313" key="3">
    <source>
        <dbReference type="EMBL" id="MDI6105968.1"/>
    </source>
</evidence>
<proteinExistence type="predicted"/>
<sequence>MNPDPRRRRVVIGVDTHKYVHVAVALDDIGGRLDSRSFPADKSGYEQLLDWAAAFGARQLIFAIEGTGSYGAGLTSAVRRRGLGVIEVLRTDRRDRRLRGKSDTLDAENAARSVLAGNATSVPKTNDGVVEMIRQIKVAKDVAVKARTAAMITLKAVLVTAEPELREQLQPLTKMALINRCAGLRPGPVTSVAAAAKHTLRSIARRWQLLNDEIKTHEVLLGELTNQLVPQLVDAFGVGADTAAAMLIVAGDNIHRVRSEPAWARLCGVAPIPASSGMTNRHRLNRGGHRQANAALYRAVIVRMQHHEPTRAYVIRRTSEGKTKAEIIRCLKRLLAREIWALLKPLRSLATATAPAS</sequence>
<feature type="domain" description="Transposase IS116/IS110/IS902 C-terminal" evidence="2">
    <location>
        <begin position="236"/>
        <end position="313"/>
    </location>
</feature>
<dbReference type="Pfam" id="PF02371">
    <property type="entry name" value="Transposase_20"/>
    <property type="match status" value="1"/>
</dbReference>
<dbReference type="InterPro" id="IPR047650">
    <property type="entry name" value="Transpos_IS110"/>
</dbReference>
<dbReference type="Pfam" id="PF01548">
    <property type="entry name" value="DEDD_Tnp_IS110"/>
    <property type="match status" value="1"/>
</dbReference>
<evidence type="ECO:0000259" key="2">
    <source>
        <dbReference type="Pfam" id="PF02371"/>
    </source>
</evidence>
<gene>
    <name evidence="3" type="ORF">QLQ12_46100</name>
</gene>
<dbReference type="InterPro" id="IPR003346">
    <property type="entry name" value="Transposase_20"/>
</dbReference>
<dbReference type="RefSeq" id="WP_282767431.1">
    <property type="nucleotide sequence ID" value="NZ_JASCTH010000064.1"/>
</dbReference>
<dbReference type="PANTHER" id="PTHR33055">
    <property type="entry name" value="TRANSPOSASE FOR INSERTION SEQUENCE ELEMENT IS1111A"/>
    <property type="match status" value="1"/>
</dbReference>